<dbReference type="PANTHER" id="PTHR41259">
    <property type="entry name" value="DOUBLE-STRAND BREAK REPAIR RAD50 ATPASE, PUTATIVE-RELATED"/>
    <property type="match status" value="1"/>
</dbReference>
<dbReference type="RefSeq" id="WP_186855704.1">
    <property type="nucleotide sequence ID" value="NZ_JACOOY010000006.1"/>
</dbReference>
<dbReference type="InterPro" id="IPR027417">
    <property type="entry name" value="P-loop_NTPase"/>
</dbReference>
<keyword evidence="2" id="KW-0812">Transmembrane</keyword>
<dbReference type="Gene3D" id="3.40.50.300">
    <property type="entry name" value="P-loop containing nucleotide triphosphate hydrolases"/>
    <property type="match status" value="2"/>
</dbReference>
<organism evidence="4 5">
    <name type="scientific">Dorea hominis</name>
    <dbReference type="NCBI Taxonomy" id="2763040"/>
    <lineage>
        <taxon>Bacteria</taxon>
        <taxon>Bacillati</taxon>
        <taxon>Bacillota</taxon>
        <taxon>Clostridia</taxon>
        <taxon>Lachnospirales</taxon>
        <taxon>Lachnospiraceae</taxon>
        <taxon>Dorea</taxon>
    </lineage>
</organism>
<feature type="transmembrane region" description="Helical" evidence="2">
    <location>
        <begin position="255"/>
        <end position="271"/>
    </location>
</feature>
<evidence type="ECO:0000313" key="4">
    <source>
        <dbReference type="EMBL" id="MBC5664930.1"/>
    </source>
</evidence>
<feature type="transmembrane region" description="Helical" evidence="2">
    <location>
        <begin position="277"/>
        <end position="293"/>
    </location>
</feature>
<dbReference type="InterPro" id="IPR041685">
    <property type="entry name" value="AAA_GajA/Old/RecF-like"/>
</dbReference>
<dbReference type="EMBL" id="JACOOY010000006">
    <property type="protein sequence ID" value="MBC5664930.1"/>
    <property type="molecule type" value="Genomic_DNA"/>
</dbReference>
<keyword evidence="2" id="KW-0472">Membrane</keyword>
<evidence type="ECO:0000256" key="2">
    <source>
        <dbReference type="SAM" id="Phobius"/>
    </source>
</evidence>
<reference evidence="4 5" key="1">
    <citation type="submission" date="2020-08" db="EMBL/GenBank/DDBJ databases">
        <title>Genome public.</title>
        <authorList>
            <person name="Liu C."/>
            <person name="Sun Q."/>
        </authorList>
    </citation>
    <scope>NUCLEOTIDE SEQUENCE [LARGE SCALE GENOMIC DNA]</scope>
    <source>
        <strain evidence="4 5">NSJ-36</strain>
    </source>
</reference>
<keyword evidence="2" id="KW-1133">Transmembrane helix</keyword>
<evidence type="ECO:0000313" key="5">
    <source>
        <dbReference type="Proteomes" id="UP000647235"/>
    </source>
</evidence>
<dbReference type="Proteomes" id="UP000647235">
    <property type="component" value="Unassembled WGS sequence"/>
</dbReference>
<protein>
    <submittedName>
        <fullName evidence="4">AAA family ATPase</fullName>
    </submittedName>
</protein>
<proteinExistence type="predicted"/>
<keyword evidence="1" id="KW-0175">Coiled coil</keyword>
<feature type="domain" description="Endonuclease GajA/Old nuclease/RecF-like AAA" evidence="3">
    <location>
        <begin position="1"/>
        <end position="453"/>
    </location>
</feature>
<evidence type="ECO:0000259" key="3">
    <source>
        <dbReference type="Pfam" id="PF13175"/>
    </source>
</evidence>
<comment type="caution">
    <text evidence="4">The sequence shown here is derived from an EMBL/GenBank/DDBJ whole genome shotgun (WGS) entry which is preliminary data.</text>
</comment>
<keyword evidence="5" id="KW-1185">Reference proteome</keyword>
<feature type="coiled-coil region" evidence="1">
    <location>
        <begin position="322"/>
        <end position="380"/>
    </location>
</feature>
<accession>A0ABR7EWC6</accession>
<dbReference type="Pfam" id="PF13175">
    <property type="entry name" value="AAA_15"/>
    <property type="match status" value="1"/>
</dbReference>
<evidence type="ECO:0000256" key="1">
    <source>
        <dbReference type="SAM" id="Coils"/>
    </source>
</evidence>
<sequence length="513" mass="60455">MRIREIWMKNFGRFADRRITVNDGIQLFYGENEAGKSTIHTFLKGMLFGMERKRGRASATDESHLYEPWENPNYYAGVLRFEAGGKTFCLQRSFEKTGRKAELFCEEDGEEFSVENGDLEMLLDGLTASGYENTISCGQLKVTPDASLGTELRNYATNACAQDKGDIDLGAAFARLKERKKDIERRIKIRLEERQKKQEITEQEASYVWTDIHKYTEEKNRISEELALREMEKQKNKRDSLAYTEEVSKWRIHPMELIVFVLLIISPLFIVSKPWNYLMAIIIFLCCLIYIWNRMKVSKRKEKTEPEILLEKIRPEEEKASREKLLWEQNRIETELKEKQTQYENLKEQLEELDLTDDVIERLQQTRDAVTMAYEQLEALSGRLREQTDKLLNGRVSEIVCAFTGGKYERLFVDEDTRIYLITEDRKIRIEQVSRGTAEQIYLALRIASAEFLYEEEFPLILDDTFGFYDEKRLANTLQWLAENKKQVLIFTCQKREEELLKKMHIPYNKENV</sequence>
<dbReference type="SUPFAM" id="SSF52540">
    <property type="entry name" value="P-loop containing nucleoside triphosphate hydrolases"/>
    <property type="match status" value="1"/>
</dbReference>
<name>A0ABR7EWC6_9FIRM</name>
<dbReference type="PANTHER" id="PTHR41259:SF1">
    <property type="entry name" value="DOUBLE-STRAND BREAK REPAIR RAD50 ATPASE, PUTATIVE-RELATED"/>
    <property type="match status" value="1"/>
</dbReference>
<gene>
    <name evidence="4" type="ORF">H8S07_06515</name>
</gene>